<comment type="caution">
    <text evidence="1">The sequence shown here is derived from an EMBL/GenBank/DDBJ whole genome shotgun (WGS) entry which is preliminary data.</text>
</comment>
<evidence type="ECO:0000313" key="2">
    <source>
        <dbReference type="Proteomes" id="UP000215459"/>
    </source>
</evidence>
<keyword evidence="2" id="KW-1185">Reference proteome</keyword>
<dbReference type="RefSeq" id="WP_094263247.1">
    <property type="nucleotide sequence ID" value="NZ_NOWF01000002.1"/>
</dbReference>
<dbReference type="OrthoDB" id="2376696at2"/>
<dbReference type="AlphaFoldDB" id="A0A235BA95"/>
<dbReference type="InterPro" id="IPR020256">
    <property type="entry name" value="Spore_coat_CotJA"/>
</dbReference>
<sequence length="83" mass="9794">MQPSFNPFRDQVRSWRPYISPFDPCPPQRVKYYVVPPNQYLGFQPPCLPQFPPQLALKYGTLWPILYSPYRKTAHTKGVEHES</sequence>
<name>A0A235BA95_9BACL</name>
<dbReference type="Pfam" id="PF11007">
    <property type="entry name" value="CotJA"/>
    <property type="match status" value="1"/>
</dbReference>
<gene>
    <name evidence="1" type="ORF">CHM34_03715</name>
</gene>
<dbReference type="EMBL" id="NOWF01000002">
    <property type="protein sequence ID" value="OYD08899.1"/>
    <property type="molecule type" value="Genomic_DNA"/>
</dbReference>
<accession>A0A235BA95</accession>
<evidence type="ECO:0000313" key="1">
    <source>
        <dbReference type="EMBL" id="OYD08899.1"/>
    </source>
</evidence>
<protein>
    <recommendedName>
        <fullName evidence="3">Spore coat protein CotJA</fullName>
    </recommendedName>
</protein>
<dbReference type="Proteomes" id="UP000215459">
    <property type="component" value="Unassembled WGS sequence"/>
</dbReference>
<evidence type="ECO:0008006" key="3">
    <source>
        <dbReference type="Google" id="ProtNLM"/>
    </source>
</evidence>
<proteinExistence type="predicted"/>
<organism evidence="1 2">
    <name type="scientific">Paludifilum halophilum</name>
    <dbReference type="NCBI Taxonomy" id="1642702"/>
    <lineage>
        <taxon>Bacteria</taxon>
        <taxon>Bacillati</taxon>
        <taxon>Bacillota</taxon>
        <taxon>Bacilli</taxon>
        <taxon>Bacillales</taxon>
        <taxon>Thermoactinomycetaceae</taxon>
        <taxon>Paludifilum</taxon>
    </lineage>
</organism>
<reference evidence="1 2" key="1">
    <citation type="submission" date="2017-07" db="EMBL/GenBank/DDBJ databases">
        <title>The genome sequence of Paludifilum halophilum highlights mechanisms for microbial adaptation to high salt environemnts.</title>
        <authorList>
            <person name="Belbahri L."/>
        </authorList>
    </citation>
    <scope>NUCLEOTIDE SEQUENCE [LARGE SCALE GENOMIC DNA]</scope>
    <source>
        <strain evidence="1 2">DSM 102817</strain>
    </source>
</reference>